<dbReference type="AlphaFoldDB" id="A0A8C3YGI4"/>
<evidence type="ECO:0000256" key="1">
    <source>
        <dbReference type="SAM" id="MobiDB-lite"/>
    </source>
</evidence>
<evidence type="ECO:0000313" key="3">
    <source>
        <dbReference type="Proteomes" id="UP000694540"/>
    </source>
</evidence>
<feature type="region of interest" description="Disordered" evidence="1">
    <location>
        <begin position="1"/>
        <end position="20"/>
    </location>
</feature>
<accession>A0A8C3YGI4</accession>
<dbReference type="GeneTree" id="ENSGT01150000290661"/>
<proteinExistence type="predicted"/>
<reference evidence="2" key="1">
    <citation type="submission" date="2025-08" db="UniProtKB">
        <authorList>
            <consortium name="Ensembl"/>
        </authorList>
    </citation>
    <scope>IDENTIFICATION</scope>
</reference>
<feature type="compositionally biased region" description="Polar residues" evidence="1">
    <location>
        <begin position="1"/>
        <end position="11"/>
    </location>
</feature>
<reference evidence="2" key="2">
    <citation type="submission" date="2025-09" db="UniProtKB">
        <authorList>
            <consortium name="Ensembl"/>
        </authorList>
    </citation>
    <scope>IDENTIFICATION</scope>
</reference>
<dbReference type="Proteomes" id="UP000694540">
    <property type="component" value="Unplaced"/>
</dbReference>
<name>A0A8C3YGI4_9CETA</name>
<dbReference type="Ensembl" id="ENSCWAT00000011546.1">
    <property type="protein sequence ID" value="ENSCWAP00000010612.1"/>
    <property type="gene ID" value="ENSCWAG00000008275.1"/>
</dbReference>
<sequence length="42" mass="4823">MTSQGHLSPKSTFKRTLAHPEASLPALNYREVLDQLKQQFPR</sequence>
<evidence type="ECO:0000313" key="2">
    <source>
        <dbReference type="Ensembl" id="ENSCWAP00000010612.1"/>
    </source>
</evidence>
<keyword evidence="3" id="KW-1185">Reference proteome</keyword>
<organism evidence="2 3">
    <name type="scientific">Catagonus wagneri</name>
    <name type="common">Chacoan peccary</name>
    <dbReference type="NCBI Taxonomy" id="51154"/>
    <lineage>
        <taxon>Eukaryota</taxon>
        <taxon>Metazoa</taxon>
        <taxon>Chordata</taxon>
        <taxon>Craniata</taxon>
        <taxon>Vertebrata</taxon>
        <taxon>Euteleostomi</taxon>
        <taxon>Mammalia</taxon>
        <taxon>Eutheria</taxon>
        <taxon>Laurasiatheria</taxon>
        <taxon>Artiodactyla</taxon>
        <taxon>Suina</taxon>
        <taxon>Tayassuidae</taxon>
        <taxon>Catagonus</taxon>
    </lineage>
</organism>
<protein>
    <submittedName>
        <fullName evidence="2">Uncharacterized protein</fullName>
    </submittedName>
</protein>